<dbReference type="SUPFAM" id="SSF55874">
    <property type="entry name" value="ATPase domain of HSP90 chaperone/DNA topoisomerase II/histidine kinase"/>
    <property type="match status" value="1"/>
</dbReference>
<dbReference type="PANTHER" id="PTHR11528">
    <property type="entry name" value="HEAT SHOCK PROTEIN 90 FAMILY MEMBER"/>
    <property type="match status" value="1"/>
</dbReference>
<dbReference type="NCBIfam" id="NF003555">
    <property type="entry name" value="PRK05218.1"/>
    <property type="match status" value="1"/>
</dbReference>
<dbReference type="InterPro" id="IPR001404">
    <property type="entry name" value="Hsp90_fam"/>
</dbReference>
<evidence type="ECO:0000256" key="7">
    <source>
        <dbReference type="ARBA" id="ARBA00023186"/>
    </source>
</evidence>
<comment type="similarity">
    <text evidence="2 8">Belongs to the heat shock protein 90 family.</text>
</comment>
<feature type="binding site" evidence="9">
    <location>
        <position position="177"/>
    </location>
    <ligand>
        <name>ATP</name>
        <dbReference type="ChEBI" id="CHEBI:30616"/>
    </ligand>
</feature>
<dbReference type="Pfam" id="PF13589">
    <property type="entry name" value="HATPase_c_3"/>
    <property type="match status" value="1"/>
</dbReference>
<evidence type="ECO:0000259" key="10">
    <source>
        <dbReference type="SMART" id="SM00387"/>
    </source>
</evidence>
<comment type="subunit">
    <text evidence="8">Homodimer.</text>
</comment>
<dbReference type="GO" id="GO:0005524">
    <property type="term" value="F:ATP binding"/>
    <property type="evidence" value="ECO:0007669"/>
    <property type="project" value="UniProtKB-UniRule"/>
</dbReference>
<dbReference type="AlphaFoldDB" id="A0A098EFA1"/>
<dbReference type="PRINTS" id="PR00775">
    <property type="entry name" value="HEATSHOCK90"/>
</dbReference>
<dbReference type="GO" id="GO:0016887">
    <property type="term" value="F:ATP hydrolysis activity"/>
    <property type="evidence" value="ECO:0007669"/>
    <property type="project" value="InterPro"/>
</dbReference>
<keyword evidence="4 8" id="KW-0547">Nucleotide-binding</keyword>
<feature type="binding site" evidence="9">
    <location>
        <position position="332"/>
    </location>
    <ligand>
        <name>ATP</name>
        <dbReference type="ChEBI" id="CHEBI:30616"/>
    </ligand>
</feature>
<keyword evidence="5 8" id="KW-0067">ATP-binding</keyword>
<name>A0A098EFA1_ANAPH</name>
<comment type="caution">
    <text evidence="8">Lacks conserved residue(s) required for the propagation of feature annotation.</text>
</comment>
<dbReference type="InterPro" id="IPR037196">
    <property type="entry name" value="HSP90_C"/>
</dbReference>
<organism evidence="11 12">
    <name type="scientific">Anaplasma phagocytophilum</name>
    <name type="common">Ehrlichia phagocytophila</name>
    <dbReference type="NCBI Taxonomy" id="948"/>
    <lineage>
        <taxon>Bacteria</taxon>
        <taxon>Pseudomonadati</taxon>
        <taxon>Pseudomonadota</taxon>
        <taxon>Alphaproteobacteria</taxon>
        <taxon>Rickettsiales</taxon>
        <taxon>Anaplasmataceae</taxon>
        <taxon>Anaplasma</taxon>
        <taxon>phagocytophilum group</taxon>
    </lineage>
</organism>
<comment type="subcellular location">
    <subcellularLocation>
        <location evidence="1 8">Cytoplasm</location>
    </subcellularLocation>
</comment>
<proteinExistence type="inferred from homology"/>
<dbReference type="SUPFAM" id="SSF54211">
    <property type="entry name" value="Ribosomal protein S5 domain 2-like"/>
    <property type="match status" value="1"/>
</dbReference>
<gene>
    <name evidence="8 11" type="primary">htpG</name>
    <name evidence="11" type="ORF">ANAPHAGO_00536</name>
</gene>
<evidence type="ECO:0000256" key="9">
    <source>
        <dbReference type="PIRSR" id="PIRSR002583-1"/>
    </source>
</evidence>
<dbReference type="FunFam" id="3.30.565.10:FF:000009">
    <property type="entry name" value="Molecular chaperone HtpG"/>
    <property type="match status" value="1"/>
</dbReference>
<dbReference type="Gene3D" id="3.40.50.11260">
    <property type="match status" value="1"/>
</dbReference>
<dbReference type="PIRSF" id="PIRSF002583">
    <property type="entry name" value="Hsp90"/>
    <property type="match status" value="1"/>
</dbReference>
<accession>A0A098EFA1</accession>
<dbReference type="GO" id="GO:0140662">
    <property type="term" value="F:ATP-dependent protein folding chaperone"/>
    <property type="evidence" value="ECO:0007669"/>
    <property type="project" value="InterPro"/>
</dbReference>
<dbReference type="HAMAP" id="MF_00505">
    <property type="entry name" value="HSP90"/>
    <property type="match status" value="1"/>
</dbReference>
<evidence type="ECO:0000256" key="1">
    <source>
        <dbReference type="ARBA" id="ARBA00004496"/>
    </source>
</evidence>
<feature type="binding site" evidence="9">
    <location>
        <position position="89"/>
    </location>
    <ligand>
        <name>ATP</name>
        <dbReference type="ChEBI" id="CHEBI:30616"/>
    </ligand>
</feature>
<evidence type="ECO:0000256" key="8">
    <source>
        <dbReference type="HAMAP-Rule" id="MF_00505"/>
    </source>
</evidence>
<reference evidence="11 12" key="1">
    <citation type="submission" date="2014-09" db="EMBL/GenBank/DDBJ databases">
        <authorList>
            <person name="Loux Valentin"/>
            <person name="Dugat Thibaut"/>
        </authorList>
    </citation>
    <scope>NUCLEOTIDE SEQUENCE [LARGE SCALE GENOMIC DNA]</scope>
    <source>
        <strain evidence="11 12">BOV-10_179</strain>
    </source>
</reference>
<dbReference type="GO" id="GO:0005737">
    <property type="term" value="C:cytoplasm"/>
    <property type="evidence" value="ECO:0007669"/>
    <property type="project" value="UniProtKB-SubCell"/>
</dbReference>
<feature type="binding site" evidence="9">
    <location>
        <position position="38"/>
    </location>
    <ligand>
        <name>ATP</name>
        <dbReference type="ChEBI" id="CHEBI:30616"/>
    </ligand>
</feature>
<feature type="binding site" evidence="9">
    <location>
        <begin position="104"/>
        <end position="105"/>
    </location>
    <ligand>
        <name>ATP</name>
        <dbReference type="ChEBI" id="CHEBI:30616"/>
    </ligand>
</feature>
<feature type="region of interest" description="A; substrate-binding" evidence="8">
    <location>
        <begin position="1"/>
        <end position="332"/>
    </location>
</feature>
<keyword evidence="6 8" id="KW-0346">Stress response</keyword>
<feature type="binding site" evidence="9">
    <location>
        <position position="97"/>
    </location>
    <ligand>
        <name>ATP</name>
        <dbReference type="ChEBI" id="CHEBI:30616"/>
    </ligand>
</feature>
<dbReference type="Gene3D" id="3.30.565.10">
    <property type="entry name" value="Histidine kinase-like ATPase, C-terminal domain"/>
    <property type="match status" value="1"/>
</dbReference>
<dbReference type="Pfam" id="PF00183">
    <property type="entry name" value="HSP90"/>
    <property type="match status" value="1"/>
</dbReference>
<protein>
    <recommendedName>
        <fullName evidence="8">Chaperone protein HtpG</fullName>
    </recommendedName>
    <alternativeName>
        <fullName evidence="8">Heat shock protein HtpG</fullName>
    </alternativeName>
    <alternativeName>
        <fullName evidence="8">High temperature protein G</fullName>
    </alternativeName>
</protein>
<dbReference type="Gene3D" id="3.30.230.80">
    <property type="match status" value="1"/>
</dbReference>
<dbReference type="InterPro" id="IPR003594">
    <property type="entry name" value="HATPase_dom"/>
</dbReference>
<dbReference type="Gene3D" id="1.20.120.790">
    <property type="entry name" value="Heat shock protein 90, C-terminal domain"/>
    <property type="match status" value="1"/>
</dbReference>
<evidence type="ECO:0000256" key="3">
    <source>
        <dbReference type="ARBA" id="ARBA00022490"/>
    </source>
</evidence>
<evidence type="ECO:0000313" key="12">
    <source>
        <dbReference type="Proteomes" id="UP000055047"/>
    </source>
</evidence>
<dbReference type="InterPro" id="IPR020575">
    <property type="entry name" value="Hsp90_N"/>
</dbReference>
<dbReference type="PROSITE" id="PS00298">
    <property type="entry name" value="HSP90"/>
    <property type="match status" value="1"/>
</dbReference>
<feature type="binding site" evidence="9">
    <location>
        <position position="84"/>
    </location>
    <ligand>
        <name>ATP</name>
        <dbReference type="ChEBI" id="CHEBI:30616"/>
    </ligand>
</feature>
<dbReference type="CDD" id="cd16927">
    <property type="entry name" value="HATPase_Hsp90-like"/>
    <property type="match status" value="1"/>
</dbReference>
<dbReference type="EMBL" id="CCXQ01000018">
    <property type="protein sequence ID" value="CEG20477.1"/>
    <property type="molecule type" value="Genomic_DNA"/>
</dbReference>
<sequence length="641" mass="71554">MEFVVADIEELKFDAEVGKVLSLVVHSLYTNKDIFLRELLSNASDACDKLRHEFLSNHDLMEEGEELKVVISVDKDSKQLSICDNGIGMNRDELIANLGTIASSGTQRFLEALGGDKAKGYDLIGKFGVGFYSVFMVASEVVVDTCRAGESVGYRWRSSGDGGFTIEKLGEDVPRGTKITLTLKEDESGFLDKFRIEHVVTTYSDHLGYPVYFLDEKGEEEKLNSGVAIWTKPKAAVTAAEHLEFFRSVAHIGSEPWMVIHNKNEGAIEYTNLLYIPSVKPFDLFHPDRRCSVKLYVNRVFITEDNVQIIPQYLRFIRGVIDSSDLPLNISRETLQNNRIVEKIKTSVTKKVLSALKEKAESDHESYSKFWENFGPVLKEGLCEAMDTESREGVLSVCKFHTSACAAGELVSLADYISRMKPGQESIFYLSGDDLESTKRSPQIEKLVSSGIEVILLVDPVDDFWTSVVSEYKGVPFKSVMRVGEKDLEKCIGASDDSGDKTSEDSGESASDKESIGAFIEYLKKVLDGVVSDVRVSKKLTTSLVCLAVPDNSMDIRMERFLREQKQLNYKGNRILEINIDHPIAKSLLKEHEARGESELLNGIVHLLYDEACIIEGEEIRSTVDFASRINGVLAKIFSSK</sequence>
<evidence type="ECO:0000256" key="2">
    <source>
        <dbReference type="ARBA" id="ARBA00008239"/>
    </source>
</evidence>
<keyword evidence="7 8" id="KW-0143">Chaperone</keyword>
<dbReference type="InterPro" id="IPR020568">
    <property type="entry name" value="Ribosomal_Su5_D2-typ_SF"/>
</dbReference>
<feature type="region of interest" description="C" evidence="8">
    <location>
        <begin position="561"/>
        <end position="641"/>
    </location>
</feature>
<evidence type="ECO:0000256" key="6">
    <source>
        <dbReference type="ARBA" id="ARBA00023016"/>
    </source>
</evidence>
<dbReference type="InterPro" id="IPR019805">
    <property type="entry name" value="Heat_shock_protein_90_CS"/>
</dbReference>
<evidence type="ECO:0000313" key="11">
    <source>
        <dbReference type="EMBL" id="CEG20477.1"/>
    </source>
</evidence>
<dbReference type="InterPro" id="IPR036890">
    <property type="entry name" value="HATPase_C_sf"/>
</dbReference>
<comment type="function">
    <text evidence="8">Molecular chaperone. Has ATPase activity.</text>
</comment>
<dbReference type="Proteomes" id="UP000055047">
    <property type="component" value="Unassembled WGS sequence"/>
</dbReference>
<feature type="binding site" evidence="9">
    <location>
        <position position="42"/>
    </location>
    <ligand>
        <name>ATP</name>
        <dbReference type="ChEBI" id="CHEBI:30616"/>
    </ligand>
</feature>
<dbReference type="SMART" id="SM00387">
    <property type="entry name" value="HATPase_c"/>
    <property type="match status" value="1"/>
</dbReference>
<keyword evidence="3 8" id="KW-0963">Cytoplasm</keyword>
<dbReference type="SUPFAM" id="SSF110942">
    <property type="entry name" value="HSP90 C-terminal domain"/>
    <property type="match status" value="1"/>
</dbReference>
<evidence type="ECO:0000256" key="5">
    <source>
        <dbReference type="ARBA" id="ARBA00022840"/>
    </source>
</evidence>
<evidence type="ECO:0000256" key="4">
    <source>
        <dbReference type="ARBA" id="ARBA00022741"/>
    </source>
</evidence>
<feature type="domain" description="Histidine kinase/HSP90-like ATPase" evidence="10">
    <location>
        <begin position="31"/>
        <end position="187"/>
    </location>
</feature>
<dbReference type="GO" id="GO:0051082">
    <property type="term" value="F:unfolded protein binding"/>
    <property type="evidence" value="ECO:0007669"/>
    <property type="project" value="UniProtKB-UniRule"/>
</dbReference>